<evidence type="ECO:0000259" key="4">
    <source>
        <dbReference type="PROSITE" id="PS01124"/>
    </source>
</evidence>
<evidence type="ECO:0000256" key="3">
    <source>
        <dbReference type="ARBA" id="ARBA00023163"/>
    </source>
</evidence>
<dbReference type="SUPFAM" id="SSF46689">
    <property type="entry name" value="Homeodomain-like"/>
    <property type="match status" value="1"/>
</dbReference>
<keyword evidence="2" id="KW-0238">DNA-binding</keyword>
<dbReference type="AlphaFoldDB" id="A0A4Y4ARC6"/>
<evidence type="ECO:0000313" key="6">
    <source>
        <dbReference type="Proteomes" id="UP000316775"/>
    </source>
</evidence>
<dbReference type="OrthoDB" id="9793451at2"/>
<dbReference type="Gene3D" id="1.10.10.60">
    <property type="entry name" value="Homeodomain-like"/>
    <property type="match status" value="1"/>
</dbReference>
<dbReference type="Proteomes" id="UP000316775">
    <property type="component" value="Unassembled WGS sequence"/>
</dbReference>
<name>A0A4Y4ARC6_9FLAO</name>
<comment type="caution">
    <text evidence="5">The sequence shown here is derived from an EMBL/GenBank/DDBJ whole genome shotgun (WGS) entry which is preliminary data.</text>
</comment>
<dbReference type="RefSeq" id="WP_073242672.1">
    <property type="nucleotide sequence ID" value="NZ_BJNP01000002.1"/>
</dbReference>
<evidence type="ECO:0000256" key="2">
    <source>
        <dbReference type="ARBA" id="ARBA00023125"/>
    </source>
</evidence>
<evidence type="ECO:0000313" key="5">
    <source>
        <dbReference type="EMBL" id="GEC70798.1"/>
    </source>
</evidence>
<dbReference type="PROSITE" id="PS01124">
    <property type="entry name" value="HTH_ARAC_FAMILY_2"/>
    <property type="match status" value="1"/>
</dbReference>
<dbReference type="SUPFAM" id="SSF51215">
    <property type="entry name" value="Regulatory protein AraC"/>
    <property type="match status" value="1"/>
</dbReference>
<dbReference type="GO" id="GO:0043565">
    <property type="term" value="F:sequence-specific DNA binding"/>
    <property type="evidence" value="ECO:0007669"/>
    <property type="project" value="InterPro"/>
</dbReference>
<evidence type="ECO:0000256" key="1">
    <source>
        <dbReference type="ARBA" id="ARBA00023015"/>
    </source>
</evidence>
<dbReference type="Pfam" id="PF12833">
    <property type="entry name" value="HTH_18"/>
    <property type="match status" value="1"/>
</dbReference>
<reference evidence="5 6" key="1">
    <citation type="submission" date="2019-06" db="EMBL/GenBank/DDBJ databases">
        <title>Whole genome shotgun sequence of Flavobacterium flevense NBRC 14960.</title>
        <authorList>
            <person name="Hosoyama A."/>
            <person name="Uohara A."/>
            <person name="Ohji S."/>
            <person name="Ichikawa N."/>
        </authorList>
    </citation>
    <scope>NUCLEOTIDE SEQUENCE [LARGE SCALE GENOMIC DNA]</scope>
    <source>
        <strain evidence="5 6">NBRC 14960</strain>
    </source>
</reference>
<dbReference type="PANTHER" id="PTHR43280:SF32">
    <property type="entry name" value="TRANSCRIPTIONAL REGULATORY PROTEIN"/>
    <property type="match status" value="1"/>
</dbReference>
<dbReference type="SMART" id="SM00342">
    <property type="entry name" value="HTH_ARAC"/>
    <property type="match status" value="1"/>
</dbReference>
<organism evidence="5 6">
    <name type="scientific">Flavobacterium flevense</name>
    <dbReference type="NCBI Taxonomy" id="983"/>
    <lineage>
        <taxon>Bacteria</taxon>
        <taxon>Pseudomonadati</taxon>
        <taxon>Bacteroidota</taxon>
        <taxon>Flavobacteriia</taxon>
        <taxon>Flavobacteriales</taxon>
        <taxon>Flavobacteriaceae</taxon>
        <taxon>Flavobacterium</taxon>
    </lineage>
</organism>
<dbReference type="InterPro" id="IPR018060">
    <property type="entry name" value="HTH_AraC"/>
</dbReference>
<gene>
    <name evidence="5" type="ORF">FFL01_03370</name>
</gene>
<dbReference type="InterPro" id="IPR009057">
    <property type="entry name" value="Homeodomain-like_sf"/>
</dbReference>
<dbReference type="PANTHER" id="PTHR43280">
    <property type="entry name" value="ARAC-FAMILY TRANSCRIPTIONAL REGULATOR"/>
    <property type="match status" value="1"/>
</dbReference>
<dbReference type="GO" id="GO:0003700">
    <property type="term" value="F:DNA-binding transcription factor activity"/>
    <property type="evidence" value="ECO:0007669"/>
    <property type="project" value="InterPro"/>
</dbReference>
<dbReference type="STRING" id="983.SAMN05443543_102427"/>
<dbReference type="EMBL" id="BJNP01000002">
    <property type="protein sequence ID" value="GEC70798.1"/>
    <property type="molecule type" value="Genomic_DNA"/>
</dbReference>
<accession>A0A4Y4ARC6</accession>
<protein>
    <recommendedName>
        <fullName evidence="4">HTH araC/xylS-type domain-containing protein</fullName>
    </recommendedName>
</protein>
<proteinExistence type="predicted"/>
<keyword evidence="6" id="KW-1185">Reference proteome</keyword>
<keyword evidence="1" id="KW-0805">Transcription regulation</keyword>
<dbReference type="InterPro" id="IPR037923">
    <property type="entry name" value="HTH-like"/>
</dbReference>
<keyword evidence="3" id="KW-0804">Transcription</keyword>
<sequence length="290" mass="34558">MKTQKFHKTECGVDFLINVLPFADVKESYLKKEIYNTDYLEIVFFKKGSGHLVLNHDKIIISDNSIIFISPFQKREWNLNPEGLDFVVLVFQEDFLNDFFSDKFFTYRLLYFYQLEYPLSMQIDEALIERYYALLAEIKSELVKTRSDSVHIIRSLIYYLLQKLNREYSEKHHLVLEKNQNSEAFQFKKLIEIHIKEKQRINDYTELLKVNRIALNKAVKEQFNVTASHLLKQRLLVEIKDYLLHSKLTVAEIAFQLNFSEPNHLMRFFKNQTGITTTDFLNEYQNGINP</sequence>
<feature type="domain" description="HTH araC/xylS-type" evidence="4">
    <location>
        <begin position="185"/>
        <end position="283"/>
    </location>
</feature>